<feature type="domain" description="Gp58-like" evidence="1">
    <location>
        <begin position="256"/>
        <end position="449"/>
    </location>
</feature>
<sequence>MGSLNIYSGSVLQCSFPRVLSASLSDKLSGERTLEFSVLASRSQSLSVGMTAELDGQYYNIVRISKQITGGFPVTTAQCEHISYILNDVAYNLVTFVFEGTPTAGLTELLSGTPFSVGTVEATERVEAAFTDQSPLSRRNALMRFIDACGCEVEYDGYVIHLRKHRGSTVRKPLMDGENVTNLSVTIDGRENTAAYEISLFKMADLQAGDEVNITYTPMGIQADTRIVSIQYNPFYRYTVRVEVGDYVPNLMASSATQLDRIRQEFRAADGRLESTIESVDGELSQLTQTVSGFDLRIATAEGAVSELSLTVGGFDTRIADAEGAVSVLSQTVSGFDTRIEDAEGSVSALSQSLTSITTRIETAEGNISTVTQTADKINWLIASGTSSSNFTMTDRAISLVADTIDLSGYVTISALETAGKTTINGSNITTGTIHADRIDTSTLKVKTIYATSGKVSLTEYSSNNMYIGGDGTWNYSYTYIFAGSQIKLASWDGVGTHALIFDTSNHCVRPATTVDWDLGNVSYPFGKVWCESVTIRNIGNDGFIGFNGGTFEIVASGSSVNRLGSSTYYWDTGYISKLYLSSSCYLSASGSNLQVNGTTIGGDTNPNMAGKEVRMGGSTTYYITATTGRQLRPSSSSSYYAFYLGTSSYYWHYAYIGSNTVKLGSSTSSKLGFFSATPVTRQTVSSSATVATLISALKKYGLIG</sequence>
<dbReference type="EMBL" id="DVGD01000286">
    <property type="protein sequence ID" value="HIR10444.1"/>
    <property type="molecule type" value="Genomic_DNA"/>
</dbReference>
<accession>A0A9D1A9M0</accession>
<gene>
    <name evidence="2" type="ORF">IAA70_08570</name>
</gene>
<name>A0A9D1A9M0_9FIRM</name>
<organism evidence="2 3">
    <name type="scientific">Candidatus Avoscillospira stercoripullorum</name>
    <dbReference type="NCBI Taxonomy" id="2840709"/>
    <lineage>
        <taxon>Bacteria</taxon>
        <taxon>Bacillati</taxon>
        <taxon>Bacillota</taxon>
        <taxon>Clostridia</taxon>
        <taxon>Eubacteriales</taxon>
        <taxon>Oscillospiraceae</taxon>
        <taxon>Oscillospiraceae incertae sedis</taxon>
        <taxon>Candidatus Avoscillospira</taxon>
    </lineage>
</organism>
<dbReference type="InterPro" id="IPR012892">
    <property type="entry name" value="Gp58"/>
</dbReference>
<evidence type="ECO:0000259" key="1">
    <source>
        <dbReference type="Pfam" id="PF07902"/>
    </source>
</evidence>
<dbReference type="Gene3D" id="1.20.5.340">
    <property type="match status" value="1"/>
</dbReference>
<protein>
    <submittedName>
        <fullName evidence="2">Phage tail protein</fullName>
    </submittedName>
</protein>
<comment type="caution">
    <text evidence="2">The sequence shown here is derived from an EMBL/GenBank/DDBJ whole genome shotgun (WGS) entry which is preliminary data.</text>
</comment>
<dbReference type="Pfam" id="PF07902">
    <property type="entry name" value="Gp58"/>
    <property type="match status" value="1"/>
</dbReference>
<dbReference type="Proteomes" id="UP000824258">
    <property type="component" value="Unassembled WGS sequence"/>
</dbReference>
<evidence type="ECO:0000313" key="3">
    <source>
        <dbReference type="Proteomes" id="UP000824258"/>
    </source>
</evidence>
<reference evidence="2" key="2">
    <citation type="journal article" date="2021" name="PeerJ">
        <title>Extensive microbial diversity within the chicken gut microbiome revealed by metagenomics and culture.</title>
        <authorList>
            <person name="Gilroy R."/>
            <person name="Ravi A."/>
            <person name="Getino M."/>
            <person name="Pursley I."/>
            <person name="Horton D.L."/>
            <person name="Alikhan N.F."/>
            <person name="Baker D."/>
            <person name="Gharbi K."/>
            <person name="Hall N."/>
            <person name="Watson M."/>
            <person name="Adriaenssens E.M."/>
            <person name="Foster-Nyarko E."/>
            <person name="Jarju S."/>
            <person name="Secka A."/>
            <person name="Antonio M."/>
            <person name="Oren A."/>
            <person name="Chaudhuri R.R."/>
            <person name="La Ragione R."/>
            <person name="Hildebrand F."/>
            <person name="Pallen M.J."/>
        </authorList>
    </citation>
    <scope>NUCLEOTIDE SEQUENCE</scope>
    <source>
        <strain evidence="2">ChiHjej9B8-7071</strain>
    </source>
</reference>
<dbReference type="AlphaFoldDB" id="A0A9D1A9M0"/>
<proteinExistence type="predicted"/>
<evidence type="ECO:0000313" key="2">
    <source>
        <dbReference type="EMBL" id="HIR10444.1"/>
    </source>
</evidence>
<reference evidence="2" key="1">
    <citation type="submission" date="2020-10" db="EMBL/GenBank/DDBJ databases">
        <authorList>
            <person name="Gilroy R."/>
        </authorList>
    </citation>
    <scope>NUCLEOTIDE SEQUENCE</scope>
    <source>
        <strain evidence="2">ChiHjej9B8-7071</strain>
    </source>
</reference>